<comment type="caution">
    <text evidence="1">The sequence shown here is derived from an EMBL/GenBank/DDBJ whole genome shotgun (WGS) entry which is preliminary data.</text>
</comment>
<evidence type="ECO:0000313" key="1">
    <source>
        <dbReference type="EMBL" id="KAH3818280.1"/>
    </source>
</evidence>
<keyword evidence="2" id="KW-1185">Reference proteome</keyword>
<sequence>MGGVNNMFKKNWVRGGYNRGYNGGGEGEYNVGCGMVREGGYNGGEGVIMWGGYNMFKKNLGVGVRGGNNVGWGGIMWVGYNMLKNGGGMGEQKGCSDQCRPSRRILNTTNIIDPSNQLSCTAYMIRNKDKPVKCQLPLPTKHELYVSGRGTIDKTARGIARRQGFE</sequence>
<name>A0A9D4GN54_DREPO</name>
<accession>A0A9D4GN54</accession>
<dbReference type="EMBL" id="JAIWYP010000005">
    <property type="protein sequence ID" value="KAH3818280.1"/>
    <property type="molecule type" value="Genomic_DNA"/>
</dbReference>
<dbReference type="Proteomes" id="UP000828390">
    <property type="component" value="Unassembled WGS sequence"/>
</dbReference>
<dbReference type="AlphaFoldDB" id="A0A9D4GN54"/>
<protein>
    <submittedName>
        <fullName evidence="1">Uncharacterized protein</fullName>
    </submittedName>
</protein>
<proteinExistence type="predicted"/>
<reference evidence="1" key="2">
    <citation type="submission" date="2020-11" db="EMBL/GenBank/DDBJ databases">
        <authorList>
            <person name="McCartney M.A."/>
            <person name="Auch B."/>
            <person name="Kono T."/>
            <person name="Mallez S."/>
            <person name="Becker A."/>
            <person name="Gohl D.M."/>
            <person name="Silverstein K.A.T."/>
            <person name="Koren S."/>
            <person name="Bechman K.B."/>
            <person name="Herman A."/>
            <person name="Abrahante J.E."/>
            <person name="Garbe J."/>
        </authorList>
    </citation>
    <scope>NUCLEOTIDE SEQUENCE</scope>
    <source>
        <strain evidence="1">Duluth1</strain>
        <tissue evidence="1">Whole animal</tissue>
    </source>
</reference>
<evidence type="ECO:0000313" key="2">
    <source>
        <dbReference type="Proteomes" id="UP000828390"/>
    </source>
</evidence>
<organism evidence="1 2">
    <name type="scientific">Dreissena polymorpha</name>
    <name type="common">Zebra mussel</name>
    <name type="synonym">Mytilus polymorpha</name>
    <dbReference type="NCBI Taxonomy" id="45954"/>
    <lineage>
        <taxon>Eukaryota</taxon>
        <taxon>Metazoa</taxon>
        <taxon>Spiralia</taxon>
        <taxon>Lophotrochozoa</taxon>
        <taxon>Mollusca</taxon>
        <taxon>Bivalvia</taxon>
        <taxon>Autobranchia</taxon>
        <taxon>Heteroconchia</taxon>
        <taxon>Euheterodonta</taxon>
        <taxon>Imparidentia</taxon>
        <taxon>Neoheterodontei</taxon>
        <taxon>Myida</taxon>
        <taxon>Dreissenoidea</taxon>
        <taxon>Dreissenidae</taxon>
        <taxon>Dreissena</taxon>
    </lineage>
</organism>
<gene>
    <name evidence="1" type="ORF">DPMN_119883</name>
</gene>
<reference evidence="1" key="1">
    <citation type="journal article" date="2019" name="bioRxiv">
        <title>The Genome of the Zebra Mussel, Dreissena polymorpha: A Resource for Invasive Species Research.</title>
        <authorList>
            <person name="McCartney M.A."/>
            <person name="Auch B."/>
            <person name="Kono T."/>
            <person name="Mallez S."/>
            <person name="Zhang Y."/>
            <person name="Obille A."/>
            <person name="Becker A."/>
            <person name="Abrahante J.E."/>
            <person name="Garbe J."/>
            <person name="Badalamenti J.P."/>
            <person name="Herman A."/>
            <person name="Mangelson H."/>
            <person name="Liachko I."/>
            <person name="Sullivan S."/>
            <person name="Sone E.D."/>
            <person name="Koren S."/>
            <person name="Silverstein K.A.T."/>
            <person name="Beckman K.B."/>
            <person name="Gohl D.M."/>
        </authorList>
    </citation>
    <scope>NUCLEOTIDE SEQUENCE</scope>
    <source>
        <strain evidence="1">Duluth1</strain>
        <tissue evidence="1">Whole animal</tissue>
    </source>
</reference>